<feature type="transmembrane region" description="Helical" evidence="11">
    <location>
        <begin position="54"/>
        <end position="72"/>
    </location>
</feature>
<name>A0AAV5J348_9ROSI</name>
<feature type="transmembrane region" description="Helical" evidence="11">
    <location>
        <begin position="24"/>
        <end position="42"/>
    </location>
</feature>
<evidence type="ECO:0000256" key="3">
    <source>
        <dbReference type="ARBA" id="ARBA00022692"/>
    </source>
</evidence>
<keyword evidence="6 11" id="KW-0472">Membrane</keyword>
<gene>
    <name evidence="13" type="ORF">SLEP1_g20575</name>
</gene>
<keyword evidence="7" id="KW-0675">Receptor</keyword>
<comment type="caution">
    <text evidence="13">The sequence shown here is derived from an EMBL/GenBank/DDBJ whole genome shotgun (WGS) entry which is preliminary data.</text>
</comment>
<keyword evidence="3 11" id="KW-0812">Transmembrane</keyword>
<feature type="domain" description="Ionotropic glutamate receptor C-terminal" evidence="12">
    <location>
        <begin position="68"/>
        <end position="254"/>
    </location>
</feature>
<feature type="transmembrane region" description="Helical" evidence="11">
    <location>
        <begin position="101"/>
        <end position="119"/>
    </location>
</feature>
<keyword evidence="5" id="KW-0406">Ion transport</keyword>
<evidence type="ECO:0000256" key="5">
    <source>
        <dbReference type="ARBA" id="ARBA00023065"/>
    </source>
</evidence>
<proteinExistence type="predicted"/>
<sequence>MVVLIRVGSKKNAWVFLQPLTWDLWVTSGCFFISIGFIVWVLEHRINENFRGQPLHYIGTSFWFSFSTLVFAHRNGPLTYLISLEVVEWSYSSSNLRERVVSNWTRFVVLIWCFVVLILSKRYNADSASLKTVQQLQPTVTDVNELLRKRENVGYQDGSFVQGILQGLKFDQSKMKIFKTSEDLNELFTKGSANGGTATAFDEIPYVKLFLEKYCNKYTSVASAEPTFRTDGFGFVFPKGSPLVSDVSKAIFKSHRSLSLGSFWGLFLITGVSGVLAFIIFIAEFLYQQRNVLCVVRNSVFKRILQVLRNFDRKDLPSHTFKQSELKERSIDGIQIIGDVEVSVEASPNTNCSLSSSN</sequence>
<dbReference type="SMART" id="SM00079">
    <property type="entry name" value="PBPe"/>
    <property type="match status" value="1"/>
</dbReference>
<evidence type="ECO:0000256" key="10">
    <source>
        <dbReference type="ARBA" id="ARBA00023303"/>
    </source>
</evidence>
<evidence type="ECO:0000259" key="12">
    <source>
        <dbReference type="SMART" id="SM00079"/>
    </source>
</evidence>
<dbReference type="AlphaFoldDB" id="A0AAV5J348"/>
<dbReference type="SUPFAM" id="SSF53850">
    <property type="entry name" value="Periplasmic binding protein-like II"/>
    <property type="match status" value="1"/>
</dbReference>
<evidence type="ECO:0000313" key="13">
    <source>
        <dbReference type="EMBL" id="GKV09009.1"/>
    </source>
</evidence>
<evidence type="ECO:0000256" key="4">
    <source>
        <dbReference type="ARBA" id="ARBA00022989"/>
    </source>
</evidence>
<evidence type="ECO:0000256" key="2">
    <source>
        <dbReference type="ARBA" id="ARBA00022448"/>
    </source>
</evidence>
<accession>A0AAV5J348</accession>
<keyword evidence="9" id="KW-1071">Ligand-gated ion channel</keyword>
<keyword evidence="2" id="KW-0813">Transport</keyword>
<keyword evidence="14" id="KW-1185">Reference proteome</keyword>
<evidence type="ECO:0000256" key="7">
    <source>
        <dbReference type="ARBA" id="ARBA00023170"/>
    </source>
</evidence>
<keyword evidence="8" id="KW-0325">Glycoprotein</keyword>
<dbReference type="GO" id="GO:0015276">
    <property type="term" value="F:ligand-gated monoatomic ion channel activity"/>
    <property type="evidence" value="ECO:0007669"/>
    <property type="project" value="InterPro"/>
</dbReference>
<feature type="transmembrane region" description="Helical" evidence="11">
    <location>
        <begin position="263"/>
        <end position="287"/>
    </location>
</feature>
<evidence type="ECO:0000313" key="14">
    <source>
        <dbReference type="Proteomes" id="UP001054252"/>
    </source>
</evidence>
<keyword evidence="10" id="KW-0407">Ion channel</keyword>
<dbReference type="InterPro" id="IPR015683">
    <property type="entry name" value="Ionotropic_Glu_rcpt"/>
</dbReference>
<dbReference type="GO" id="GO:0016020">
    <property type="term" value="C:membrane"/>
    <property type="evidence" value="ECO:0007669"/>
    <property type="project" value="UniProtKB-SubCell"/>
</dbReference>
<dbReference type="InterPro" id="IPR001320">
    <property type="entry name" value="Iontro_rcpt_C"/>
</dbReference>
<protein>
    <recommendedName>
        <fullName evidence="12">Ionotropic glutamate receptor C-terminal domain-containing protein</fullName>
    </recommendedName>
</protein>
<evidence type="ECO:0000256" key="6">
    <source>
        <dbReference type="ARBA" id="ARBA00023136"/>
    </source>
</evidence>
<evidence type="ECO:0000256" key="9">
    <source>
        <dbReference type="ARBA" id="ARBA00023286"/>
    </source>
</evidence>
<dbReference type="EMBL" id="BPVZ01000030">
    <property type="protein sequence ID" value="GKV09009.1"/>
    <property type="molecule type" value="Genomic_DNA"/>
</dbReference>
<comment type="subcellular location">
    <subcellularLocation>
        <location evidence="1">Membrane</location>
        <topology evidence="1">Multi-pass membrane protein</topology>
    </subcellularLocation>
</comment>
<organism evidence="13 14">
    <name type="scientific">Rubroshorea leprosula</name>
    <dbReference type="NCBI Taxonomy" id="152421"/>
    <lineage>
        <taxon>Eukaryota</taxon>
        <taxon>Viridiplantae</taxon>
        <taxon>Streptophyta</taxon>
        <taxon>Embryophyta</taxon>
        <taxon>Tracheophyta</taxon>
        <taxon>Spermatophyta</taxon>
        <taxon>Magnoliopsida</taxon>
        <taxon>eudicotyledons</taxon>
        <taxon>Gunneridae</taxon>
        <taxon>Pentapetalae</taxon>
        <taxon>rosids</taxon>
        <taxon>malvids</taxon>
        <taxon>Malvales</taxon>
        <taxon>Dipterocarpaceae</taxon>
        <taxon>Rubroshorea</taxon>
    </lineage>
</organism>
<reference evidence="13 14" key="1">
    <citation type="journal article" date="2021" name="Commun. Biol.">
        <title>The genome of Shorea leprosula (Dipterocarpaceae) highlights the ecological relevance of drought in aseasonal tropical rainforests.</title>
        <authorList>
            <person name="Ng K.K.S."/>
            <person name="Kobayashi M.J."/>
            <person name="Fawcett J.A."/>
            <person name="Hatakeyama M."/>
            <person name="Paape T."/>
            <person name="Ng C.H."/>
            <person name="Ang C.C."/>
            <person name="Tnah L.H."/>
            <person name="Lee C.T."/>
            <person name="Nishiyama T."/>
            <person name="Sese J."/>
            <person name="O'Brien M.J."/>
            <person name="Copetti D."/>
            <person name="Mohd Noor M.I."/>
            <person name="Ong R.C."/>
            <person name="Putra M."/>
            <person name="Sireger I.Z."/>
            <person name="Indrioko S."/>
            <person name="Kosugi Y."/>
            <person name="Izuno A."/>
            <person name="Isagi Y."/>
            <person name="Lee S.L."/>
            <person name="Shimizu K.K."/>
        </authorList>
    </citation>
    <scope>NUCLEOTIDE SEQUENCE [LARGE SCALE GENOMIC DNA]</scope>
    <source>
        <strain evidence="13">214</strain>
    </source>
</reference>
<dbReference type="Gene3D" id="1.10.287.70">
    <property type="match status" value="1"/>
</dbReference>
<evidence type="ECO:0000256" key="1">
    <source>
        <dbReference type="ARBA" id="ARBA00004141"/>
    </source>
</evidence>
<dbReference type="PANTHER" id="PTHR18966">
    <property type="entry name" value="IONOTROPIC GLUTAMATE RECEPTOR"/>
    <property type="match status" value="1"/>
</dbReference>
<keyword evidence="4 11" id="KW-1133">Transmembrane helix</keyword>
<dbReference type="Pfam" id="PF00060">
    <property type="entry name" value="Lig_chan"/>
    <property type="match status" value="2"/>
</dbReference>
<evidence type="ECO:0000256" key="11">
    <source>
        <dbReference type="SAM" id="Phobius"/>
    </source>
</evidence>
<evidence type="ECO:0000256" key="8">
    <source>
        <dbReference type="ARBA" id="ARBA00023180"/>
    </source>
</evidence>
<dbReference type="Proteomes" id="UP001054252">
    <property type="component" value="Unassembled WGS sequence"/>
</dbReference>